<evidence type="ECO:0000256" key="5">
    <source>
        <dbReference type="ARBA" id="ARBA00023157"/>
    </source>
</evidence>
<dbReference type="Pfam" id="PF07333">
    <property type="entry name" value="SLR1-BP"/>
    <property type="match status" value="1"/>
</dbReference>
<comment type="similarity">
    <text evidence="1">Belongs to the DEFL family.</text>
</comment>
<dbReference type="PANTHER" id="PTHR33830:SF3">
    <property type="entry name" value="DEFENSIN-LIKE PROTEIN 127-RELATED"/>
    <property type="match status" value="1"/>
</dbReference>
<keyword evidence="7" id="KW-0732">Signal</keyword>
<feature type="chain" id="PRO_5025423468" description="Knottin scorpion toxin-like domain-containing protein" evidence="7">
    <location>
        <begin position="28"/>
        <end position="143"/>
    </location>
</feature>
<feature type="signal peptide" evidence="7">
    <location>
        <begin position="1"/>
        <end position="27"/>
    </location>
</feature>
<gene>
    <name evidence="8" type="ORF">DS421_19g638540</name>
</gene>
<protein>
    <recommendedName>
        <fullName evidence="10">Knottin scorpion toxin-like domain-containing protein</fullName>
    </recommendedName>
</protein>
<accession>A0A6B9V327</accession>
<evidence type="ECO:0000256" key="3">
    <source>
        <dbReference type="ARBA" id="ARBA00022577"/>
    </source>
</evidence>
<keyword evidence="4" id="KW-0611">Plant defense</keyword>
<evidence type="ECO:0000256" key="4">
    <source>
        <dbReference type="ARBA" id="ARBA00022821"/>
    </source>
</evidence>
<proteinExistence type="inferred from homology"/>
<dbReference type="Proteomes" id="UP000464620">
    <property type="component" value="Chromosome B09"/>
</dbReference>
<evidence type="ECO:0008006" key="10">
    <source>
        <dbReference type="Google" id="ProtNLM"/>
    </source>
</evidence>
<dbReference type="GO" id="GO:0031640">
    <property type="term" value="P:killing of cells of another organism"/>
    <property type="evidence" value="ECO:0007669"/>
    <property type="project" value="UniProtKB-KW"/>
</dbReference>
<evidence type="ECO:0000256" key="6">
    <source>
        <dbReference type="SAM" id="MobiDB-lite"/>
    </source>
</evidence>
<keyword evidence="2" id="KW-0929">Antimicrobial</keyword>
<evidence type="ECO:0000313" key="9">
    <source>
        <dbReference type="Proteomes" id="UP000464620"/>
    </source>
</evidence>
<keyword evidence="3" id="KW-0295">Fungicide</keyword>
<dbReference type="Gramene" id="arahy.Tifrunner.gnm2.ann2.Ah19g043700.1">
    <property type="protein sequence ID" value="arahy.Tifrunner.gnm2.ann2.Ah19g043700.1-CDS"/>
    <property type="gene ID" value="arahy.Tifrunner.gnm2.ann2.Ah19g043700"/>
</dbReference>
<sequence>MANFYLGNIIFLLVLLVSVVWKASAVAADTDVCKDNISYDDEDCKKHLYLSCTERCKEKYGGKHITGQCVRRFWGQEICQCLYQCPPKKPFFQRFKDKMKKKPPLHKPKEIEKPKPIEGEHKQPTEGEHQKPSEGEHQEPSDN</sequence>
<evidence type="ECO:0000256" key="2">
    <source>
        <dbReference type="ARBA" id="ARBA00022529"/>
    </source>
</evidence>
<evidence type="ECO:0000256" key="7">
    <source>
        <dbReference type="SAM" id="SignalP"/>
    </source>
</evidence>
<keyword evidence="5" id="KW-1015">Disulfide bond</keyword>
<dbReference type="PANTHER" id="PTHR33830">
    <property type="entry name" value="DEFENSIN-LIKE PROTEIN 184-RELATED"/>
    <property type="match status" value="1"/>
</dbReference>
<dbReference type="AlphaFoldDB" id="A0A6B9V327"/>
<organism evidence="8 9">
    <name type="scientific">Arachis hypogaea</name>
    <name type="common">Peanut</name>
    <dbReference type="NCBI Taxonomy" id="3818"/>
    <lineage>
        <taxon>Eukaryota</taxon>
        <taxon>Viridiplantae</taxon>
        <taxon>Streptophyta</taxon>
        <taxon>Embryophyta</taxon>
        <taxon>Tracheophyta</taxon>
        <taxon>Spermatophyta</taxon>
        <taxon>Magnoliopsida</taxon>
        <taxon>eudicotyledons</taxon>
        <taxon>Gunneridae</taxon>
        <taxon>Pentapetalae</taxon>
        <taxon>rosids</taxon>
        <taxon>fabids</taxon>
        <taxon>Fabales</taxon>
        <taxon>Fabaceae</taxon>
        <taxon>Papilionoideae</taxon>
        <taxon>50 kb inversion clade</taxon>
        <taxon>dalbergioids sensu lato</taxon>
        <taxon>Dalbergieae</taxon>
        <taxon>Pterocarpus clade</taxon>
        <taxon>Arachis</taxon>
    </lineage>
</organism>
<dbReference type="InterPro" id="IPR010851">
    <property type="entry name" value="DEFL"/>
</dbReference>
<name>A0A6B9V327_ARAHY</name>
<evidence type="ECO:0000256" key="1">
    <source>
        <dbReference type="ARBA" id="ARBA00006722"/>
    </source>
</evidence>
<feature type="compositionally biased region" description="Basic and acidic residues" evidence="6">
    <location>
        <begin position="107"/>
        <end position="143"/>
    </location>
</feature>
<dbReference type="GO" id="GO:0050832">
    <property type="term" value="P:defense response to fungus"/>
    <property type="evidence" value="ECO:0007669"/>
    <property type="project" value="UniProtKB-KW"/>
</dbReference>
<dbReference type="SMR" id="A0A6B9V327"/>
<dbReference type="EMBL" id="CP031001">
    <property type="protein sequence ID" value="QHN75813.1"/>
    <property type="molecule type" value="Genomic_DNA"/>
</dbReference>
<reference evidence="8 9" key="1">
    <citation type="submission" date="2020-01" db="EMBL/GenBank/DDBJ databases">
        <title>Genome sequence of Arachis hypogaea, cultivar Shitouqi.</title>
        <authorList>
            <person name="Zhuang W."/>
            <person name="Chen H."/>
            <person name="Varshney R."/>
            <person name="Wang D."/>
            <person name="Ming R."/>
        </authorList>
    </citation>
    <scope>NUCLEOTIDE SEQUENCE [LARGE SCALE GENOMIC DNA]</scope>
    <source>
        <tissue evidence="8">Young leaf</tissue>
    </source>
</reference>
<feature type="region of interest" description="Disordered" evidence="6">
    <location>
        <begin position="98"/>
        <end position="143"/>
    </location>
</feature>
<evidence type="ECO:0000313" key="8">
    <source>
        <dbReference type="EMBL" id="QHN75813.1"/>
    </source>
</evidence>